<evidence type="ECO:0000313" key="2">
    <source>
        <dbReference type="Proteomes" id="UP000191094"/>
    </source>
</evidence>
<name>A0A1T0CH43_9GAMM</name>
<dbReference type="EMBL" id="MUYT01000004">
    <property type="protein sequence ID" value="OOS21672.1"/>
    <property type="molecule type" value="Genomic_DNA"/>
</dbReference>
<protein>
    <submittedName>
        <fullName evidence="1">Uncharacterized protein</fullName>
    </submittedName>
</protein>
<evidence type="ECO:0000313" key="1">
    <source>
        <dbReference type="EMBL" id="OOS21672.1"/>
    </source>
</evidence>
<accession>A0A1T0CH43</accession>
<dbReference type="Proteomes" id="UP000191094">
    <property type="component" value="Unassembled WGS sequence"/>
</dbReference>
<comment type="caution">
    <text evidence="1">The sequence shown here is derived from an EMBL/GenBank/DDBJ whole genome shotgun (WGS) entry which is preliminary data.</text>
</comment>
<proteinExistence type="predicted"/>
<dbReference type="RefSeq" id="WP_078306636.1">
    <property type="nucleotide sequence ID" value="NZ_MUYT01000004.1"/>
</dbReference>
<reference evidence="1 2" key="1">
    <citation type="submission" date="2017-02" db="EMBL/GenBank/DDBJ databases">
        <title>Draft genome sequence of Moraxella lincolnii CCUG 9405T type strain.</title>
        <authorList>
            <person name="Salva-Serra F."/>
            <person name="Engstrom-Jakobsson H."/>
            <person name="Thorell K."/>
            <person name="Jaen-Luchoro D."/>
            <person name="Gonzales-Siles L."/>
            <person name="Karlsson R."/>
            <person name="Yazdan S."/>
            <person name="Boulund F."/>
            <person name="Johnning A."/>
            <person name="Engstrand L."/>
            <person name="Kristiansson E."/>
            <person name="Moore E."/>
        </authorList>
    </citation>
    <scope>NUCLEOTIDE SEQUENCE [LARGE SCALE GENOMIC DNA]</scope>
    <source>
        <strain evidence="1 2">CCUG 9405</strain>
    </source>
</reference>
<dbReference type="AlphaFoldDB" id="A0A1T0CH43"/>
<dbReference type="STRING" id="90241.B0682_03185"/>
<dbReference type="OrthoDB" id="6694113at2"/>
<organism evidence="1 2">
    <name type="scientific">Lwoffella lincolnii</name>
    <dbReference type="NCBI Taxonomy" id="90241"/>
    <lineage>
        <taxon>Bacteria</taxon>
        <taxon>Pseudomonadati</taxon>
        <taxon>Pseudomonadota</taxon>
        <taxon>Gammaproteobacteria</taxon>
        <taxon>Moraxellales</taxon>
        <taxon>Moraxellaceae</taxon>
        <taxon>Lwoffella</taxon>
    </lineage>
</organism>
<keyword evidence="2" id="KW-1185">Reference proteome</keyword>
<gene>
    <name evidence="1" type="ORF">B0682_03185</name>
</gene>
<sequence>MKNKLFLLIYTLVVFAFGSLVTFLLMTRSHMAQLAQLKAKTSTNIHDLANPLPHKLPQGENIEQASEQPLIIESLAIEHGLTQAQTNQRNFSTQDFNEQSAKAVLNSIPNRQLDAYVERFMTDKDAELIKDKRQFANRAIEELYRPNDNQPLTGQIIMSISPNFTQQSINTNTLSKRQKLYAHLNTFGKVPLGANVFIKWTNRTTGEVLLFEKKLILPNSNTNWVSYQPYDSWQTGSYDVKFYQFTSELTPVAQLSYDVYQVID</sequence>